<evidence type="ECO:0000313" key="2">
    <source>
        <dbReference type="Proteomes" id="UP000014975"/>
    </source>
</evidence>
<proteinExistence type="predicted"/>
<dbReference type="Proteomes" id="UP000014975">
    <property type="component" value="Unassembled WGS sequence"/>
</dbReference>
<dbReference type="STRING" id="1121439.dsat_1699"/>
<sequence>MRVLVSGGEFEARQAVAKAARAAGAEVAEAAGTAEALRLMESATRRGAAFAVALDLDGTLSRRAAEVFAEGHAPVAEVRDPAGALDALAGAAAGERSGSGMSG</sequence>
<reference evidence="1 2" key="1">
    <citation type="journal article" date="2013" name="Genome Announc.">
        <title>Draft genome sequences for three mercury-methylating, sulfate-reducing bacteria.</title>
        <authorList>
            <person name="Brown S.D."/>
            <person name="Hurt R.A.Jr."/>
            <person name="Gilmour C.C."/>
            <person name="Elias D.A."/>
        </authorList>
    </citation>
    <scope>NUCLEOTIDE SEQUENCE [LARGE SCALE GENOMIC DNA]</scope>
    <source>
        <strain evidence="1 2">DSM 16529</strain>
    </source>
</reference>
<evidence type="ECO:0000313" key="1">
    <source>
        <dbReference type="EMBL" id="EPR36171.1"/>
    </source>
</evidence>
<comment type="caution">
    <text evidence="1">The sequence shown here is derived from an EMBL/GenBank/DDBJ whole genome shotgun (WGS) entry which is preliminary data.</text>
</comment>
<keyword evidence="2" id="KW-1185">Reference proteome</keyword>
<organism evidence="1 2">
    <name type="scientific">Alkalidesulfovibrio alkalitolerans DSM 16529</name>
    <dbReference type="NCBI Taxonomy" id="1121439"/>
    <lineage>
        <taxon>Bacteria</taxon>
        <taxon>Pseudomonadati</taxon>
        <taxon>Thermodesulfobacteriota</taxon>
        <taxon>Desulfovibrionia</taxon>
        <taxon>Desulfovibrionales</taxon>
        <taxon>Desulfovibrionaceae</taxon>
        <taxon>Alkalidesulfovibrio</taxon>
    </lineage>
</organism>
<dbReference type="AlphaFoldDB" id="S7TH82"/>
<evidence type="ECO:0008006" key="3">
    <source>
        <dbReference type="Google" id="ProtNLM"/>
    </source>
</evidence>
<dbReference type="PATRIC" id="fig|1121439.3.peg.83"/>
<gene>
    <name evidence="1" type="ORF">dsat_1699</name>
</gene>
<dbReference type="RefSeq" id="WP_020885585.1">
    <property type="nucleotide sequence ID" value="NZ_ATHI01000001.1"/>
</dbReference>
<protein>
    <recommendedName>
        <fullName evidence="3">Response regulator receiver protein</fullName>
    </recommendedName>
</protein>
<accession>S7TH82</accession>
<name>S7TH82_9BACT</name>
<dbReference type="EMBL" id="ATHI01000001">
    <property type="protein sequence ID" value="EPR36171.1"/>
    <property type="molecule type" value="Genomic_DNA"/>
</dbReference>